<reference evidence="1 2" key="1">
    <citation type="submission" date="2022-12" db="EMBL/GenBank/DDBJ databases">
        <title>Chromosome-scale assembly of the Ensete ventricosum genome.</title>
        <authorList>
            <person name="Dussert Y."/>
            <person name="Stocks J."/>
            <person name="Wendawek A."/>
            <person name="Woldeyes F."/>
            <person name="Nichols R.A."/>
            <person name="Borrell J.S."/>
        </authorList>
    </citation>
    <scope>NUCLEOTIDE SEQUENCE [LARGE SCALE GENOMIC DNA]</scope>
    <source>
        <strain evidence="2">cv. Maze</strain>
        <tissue evidence="1">Seeds</tissue>
    </source>
</reference>
<evidence type="ECO:0000313" key="1">
    <source>
        <dbReference type="EMBL" id="KAJ8505978.1"/>
    </source>
</evidence>
<organism evidence="1 2">
    <name type="scientific">Ensete ventricosum</name>
    <name type="common">Abyssinian banana</name>
    <name type="synonym">Musa ensete</name>
    <dbReference type="NCBI Taxonomy" id="4639"/>
    <lineage>
        <taxon>Eukaryota</taxon>
        <taxon>Viridiplantae</taxon>
        <taxon>Streptophyta</taxon>
        <taxon>Embryophyta</taxon>
        <taxon>Tracheophyta</taxon>
        <taxon>Spermatophyta</taxon>
        <taxon>Magnoliopsida</taxon>
        <taxon>Liliopsida</taxon>
        <taxon>Zingiberales</taxon>
        <taxon>Musaceae</taxon>
        <taxon>Ensete</taxon>
    </lineage>
</organism>
<name>A0AAV8RTM5_ENSVE</name>
<proteinExistence type="predicted"/>
<dbReference type="Proteomes" id="UP001222027">
    <property type="component" value="Unassembled WGS sequence"/>
</dbReference>
<gene>
    <name evidence="1" type="ORF">OPV22_006864</name>
</gene>
<sequence length="103" mass="11841">MGHARLVPSAIQFSAYQLRRGATAKDAIAFQLWYGDELADGKREEWGRVGSGRGRPQRDPPFLGHAKERQSIFDHVVLEVDYQMKESWVRHKGIISICRQTFQ</sequence>
<keyword evidence="2" id="KW-1185">Reference proteome</keyword>
<protein>
    <submittedName>
        <fullName evidence="1">Uncharacterized protein</fullName>
    </submittedName>
</protein>
<dbReference type="AlphaFoldDB" id="A0AAV8RTM5"/>
<evidence type="ECO:0000313" key="2">
    <source>
        <dbReference type="Proteomes" id="UP001222027"/>
    </source>
</evidence>
<dbReference type="EMBL" id="JAQQAF010000002">
    <property type="protein sequence ID" value="KAJ8505978.1"/>
    <property type="molecule type" value="Genomic_DNA"/>
</dbReference>
<accession>A0AAV8RTM5</accession>
<comment type="caution">
    <text evidence="1">The sequence shown here is derived from an EMBL/GenBank/DDBJ whole genome shotgun (WGS) entry which is preliminary data.</text>
</comment>